<accession>A0A382ZAT5</accession>
<dbReference type="EMBL" id="UINC01181885">
    <property type="protein sequence ID" value="SVD91808.1"/>
    <property type="molecule type" value="Genomic_DNA"/>
</dbReference>
<reference evidence="1" key="1">
    <citation type="submission" date="2018-05" db="EMBL/GenBank/DDBJ databases">
        <authorList>
            <person name="Lanie J.A."/>
            <person name="Ng W.-L."/>
            <person name="Kazmierczak K.M."/>
            <person name="Andrzejewski T.M."/>
            <person name="Davidsen T.M."/>
            <person name="Wayne K.J."/>
            <person name="Tettelin H."/>
            <person name="Glass J.I."/>
            <person name="Rusch D."/>
            <person name="Podicherti R."/>
            <person name="Tsui H.-C.T."/>
            <person name="Winkler M.E."/>
        </authorList>
    </citation>
    <scope>NUCLEOTIDE SEQUENCE</scope>
</reference>
<proteinExistence type="predicted"/>
<evidence type="ECO:0000313" key="1">
    <source>
        <dbReference type="EMBL" id="SVD91808.1"/>
    </source>
</evidence>
<gene>
    <name evidence="1" type="ORF">METZ01_LOCUS444662</name>
</gene>
<sequence>MAKIYIIDAVFDLSGGPCVQELEHPLFQPLAMD</sequence>
<name>A0A382ZAT5_9ZZZZ</name>
<protein>
    <submittedName>
        <fullName evidence="1">Uncharacterized protein</fullName>
    </submittedName>
</protein>
<dbReference type="AlphaFoldDB" id="A0A382ZAT5"/>
<organism evidence="1">
    <name type="scientific">marine metagenome</name>
    <dbReference type="NCBI Taxonomy" id="408172"/>
    <lineage>
        <taxon>unclassified sequences</taxon>
        <taxon>metagenomes</taxon>
        <taxon>ecological metagenomes</taxon>
    </lineage>
</organism>